<evidence type="ECO:0000256" key="1">
    <source>
        <dbReference type="ARBA" id="ARBA00009129"/>
    </source>
</evidence>
<evidence type="ECO:0000259" key="3">
    <source>
        <dbReference type="Pfam" id="PF05532"/>
    </source>
</evidence>
<dbReference type="Proteomes" id="UP000236649">
    <property type="component" value="Chromosome 4"/>
</dbReference>
<dbReference type="SUPFAM" id="SSF69047">
    <property type="entry name" value="Hypothetical protein YjbJ"/>
    <property type="match status" value="1"/>
</dbReference>
<organism evidence="4 5">
    <name type="scientific">Paraburkholderia hospita</name>
    <dbReference type="NCBI Taxonomy" id="169430"/>
    <lineage>
        <taxon>Bacteria</taxon>
        <taxon>Pseudomonadati</taxon>
        <taxon>Pseudomonadota</taxon>
        <taxon>Betaproteobacteria</taxon>
        <taxon>Burkholderiales</taxon>
        <taxon>Burkholderiaceae</taxon>
        <taxon>Paraburkholderia</taxon>
    </lineage>
</organism>
<feature type="transmembrane region" description="Helical" evidence="2">
    <location>
        <begin position="63"/>
        <end position="81"/>
    </location>
</feature>
<dbReference type="KEGG" id="phs:C2L64_45395"/>
<dbReference type="RefSeq" id="WP_103153918.1">
    <property type="nucleotide sequence ID" value="NZ_CP026108.1"/>
</dbReference>
<accession>A0AAN1JMG8</accession>
<dbReference type="InterPro" id="IPR036629">
    <property type="entry name" value="YjbJ_sf"/>
</dbReference>
<gene>
    <name evidence="4" type="ORF">C2L64_45395</name>
</gene>
<keyword evidence="2" id="KW-1133">Transmembrane helix</keyword>
<keyword evidence="2" id="KW-0472">Membrane</keyword>
<feature type="domain" description="CsbD-like" evidence="3">
    <location>
        <begin position="5"/>
        <end position="55"/>
    </location>
</feature>
<name>A0AAN1JMG8_9BURK</name>
<dbReference type="InterPro" id="IPR050423">
    <property type="entry name" value="UPF0337_stress_rsp"/>
</dbReference>
<dbReference type="PANTHER" id="PTHR34977">
    <property type="entry name" value="UPF0337 PROTEIN YJBJ"/>
    <property type="match status" value="1"/>
</dbReference>
<proteinExistence type="inferred from homology"/>
<dbReference type="AlphaFoldDB" id="A0AAN1JMG8"/>
<reference evidence="4 5" key="1">
    <citation type="submission" date="2018-01" db="EMBL/GenBank/DDBJ databases">
        <title>Species boundaries and ecological features among Paraburkholderia terrae DSMZ17804T, P. hospita DSMZ17164T and P. caribensis DSMZ13236T.</title>
        <authorList>
            <person name="Pratama A.A."/>
        </authorList>
    </citation>
    <scope>NUCLEOTIDE SEQUENCE [LARGE SCALE GENOMIC DNA]</scope>
    <source>
        <strain evidence="4 5">DSM 17164</strain>
    </source>
</reference>
<evidence type="ECO:0000313" key="4">
    <source>
        <dbReference type="EMBL" id="AUT75602.1"/>
    </source>
</evidence>
<dbReference type="Pfam" id="PF05532">
    <property type="entry name" value="CsbD"/>
    <property type="match status" value="1"/>
</dbReference>
<comment type="similarity">
    <text evidence="1">Belongs to the UPF0337 (CsbD) family.</text>
</comment>
<dbReference type="PANTHER" id="PTHR34977:SF1">
    <property type="entry name" value="UPF0337 PROTEIN YJBJ"/>
    <property type="match status" value="1"/>
</dbReference>
<evidence type="ECO:0000256" key="2">
    <source>
        <dbReference type="SAM" id="Phobius"/>
    </source>
</evidence>
<sequence length="88" mass="9208">METTKTEGTLREVAGNMNEAVGSVTGDTVTQLEGKADELRGKAQQICADATELAREAMVSRPLAVLAGATALGFVIGALWSRNRDTDA</sequence>
<keyword evidence="2" id="KW-0812">Transmembrane</keyword>
<dbReference type="GeneID" id="55535529"/>
<protein>
    <submittedName>
        <fullName evidence="4">CsbD family protein</fullName>
    </submittedName>
</protein>
<dbReference type="EMBL" id="CP026108">
    <property type="protein sequence ID" value="AUT75602.1"/>
    <property type="molecule type" value="Genomic_DNA"/>
</dbReference>
<dbReference type="InterPro" id="IPR008462">
    <property type="entry name" value="CsbD"/>
</dbReference>
<evidence type="ECO:0000313" key="5">
    <source>
        <dbReference type="Proteomes" id="UP000236649"/>
    </source>
</evidence>
<dbReference type="Gene3D" id="1.10.1470.10">
    <property type="entry name" value="YjbJ"/>
    <property type="match status" value="1"/>
</dbReference>